<dbReference type="NCBIfam" id="TIGR00087">
    <property type="entry name" value="surE"/>
    <property type="match status" value="1"/>
</dbReference>
<keyword evidence="2" id="KW-0479">Metal-binding</keyword>
<dbReference type="Gene3D" id="3.40.1210.10">
    <property type="entry name" value="Survival protein SurE-like phosphatase/nucleotidase"/>
    <property type="match status" value="1"/>
</dbReference>
<evidence type="ECO:0000256" key="3">
    <source>
        <dbReference type="ARBA" id="ARBA00022801"/>
    </source>
</evidence>
<dbReference type="OMA" id="TMGAVYN"/>
<accession>A0A1D8N425</accession>
<evidence type="ECO:0000256" key="2">
    <source>
        <dbReference type="ARBA" id="ARBA00022723"/>
    </source>
</evidence>
<evidence type="ECO:0000313" key="9">
    <source>
        <dbReference type="Proteomes" id="UP000256601"/>
    </source>
</evidence>
<dbReference type="Proteomes" id="UP000182444">
    <property type="component" value="Chromosome 1A"/>
</dbReference>
<reference evidence="6 8" key="1">
    <citation type="journal article" date="2016" name="PLoS ONE">
        <title>Sequence Assembly of Yarrowia lipolytica Strain W29/CLIB89 Shows Transposable Element Diversity.</title>
        <authorList>
            <person name="Magnan C."/>
            <person name="Yu J."/>
            <person name="Chang I."/>
            <person name="Jahn E."/>
            <person name="Kanomata Y."/>
            <person name="Wu J."/>
            <person name="Zeller M."/>
            <person name="Oakes M."/>
            <person name="Baldi P."/>
            <person name="Sandmeyer S."/>
        </authorList>
    </citation>
    <scope>NUCLEOTIDE SEQUENCE [LARGE SCALE GENOMIC DNA]</scope>
    <source>
        <strain evidence="6">CLIB89</strain>
        <strain evidence="8">CLIB89(W29)</strain>
    </source>
</reference>
<dbReference type="EMBL" id="KZ859145">
    <property type="protein sequence ID" value="RDW22837.1"/>
    <property type="molecule type" value="Genomic_DNA"/>
</dbReference>
<dbReference type="GeneID" id="2905877"/>
<keyword evidence="4" id="KW-0732">Signal</keyword>
<feature type="signal peptide" evidence="4">
    <location>
        <begin position="1"/>
        <end position="17"/>
    </location>
</feature>
<proteinExistence type="inferred from homology"/>
<dbReference type="KEGG" id="yli:2905877"/>
<dbReference type="GO" id="GO:0046872">
    <property type="term" value="F:metal ion binding"/>
    <property type="evidence" value="ECO:0007669"/>
    <property type="project" value="UniProtKB-KW"/>
</dbReference>
<dbReference type="OrthoDB" id="4018688at2759"/>
<dbReference type="AlphaFoldDB" id="A0A1D8N425"/>
<dbReference type="PANTHER" id="PTHR30457">
    <property type="entry name" value="5'-NUCLEOTIDASE SURE"/>
    <property type="match status" value="1"/>
</dbReference>
<dbReference type="EMBL" id="CP017553">
    <property type="protein sequence ID" value="AOW00393.1"/>
    <property type="molecule type" value="Genomic_DNA"/>
</dbReference>
<protein>
    <submittedName>
        <fullName evidence="7">Survival protein sure-like phosphatase/nucleotidase</fullName>
    </submittedName>
</protein>
<dbReference type="RefSeq" id="XP_499868.1">
    <property type="nucleotide sequence ID" value="XM_499868.1"/>
</dbReference>
<evidence type="ECO:0000259" key="5">
    <source>
        <dbReference type="Pfam" id="PF01975"/>
    </source>
</evidence>
<dbReference type="GO" id="GO:0008252">
    <property type="term" value="F:nucleotidase activity"/>
    <property type="evidence" value="ECO:0007669"/>
    <property type="project" value="InterPro"/>
</dbReference>
<organism evidence="6 8">
    <name type="scientific">Yarrowia lipolytica</name>
    <name type="common">Candida lipolytica</name>
    <dbReference type="NCBI Taxonomy" id="4952"/>
    <lineage>
        <taxon>Eukaryota</taxon>
        <taxon>Fungi</taxon>
        <taxon>Dikarya</taxon>
        <taxon>Ascomycota</taxon>
        <taxon>Saccharomycotina</taxon>
        <taxon>Dipodascomycetes</taxon>
        <taxon>Dipodascales</taxon>
        <taxon>Dipodascales incertae sedis</taxon>
        <taxon>Yarrowia</taxon>
    </lineage>
</organism>
<feature type="domain" description="Survival protein SurE-like phosphatase/nucleotidase" evidence="5">
    <location>
        <begin position="29"/>
        <end position="250"/>
    </location>
</feature>
<evidence type="ECO:0000313" key="6">
    <source>
        <dbReference type="EMBL" id="AOW00393.1"/>
    </source>
</evidence>
<dbReference type="Proteomes" id="UP000256601">
    <property type="component" value="Unassembled WGS sequence"/>
</dbReference>
<dbReference type="SUPFAM" id="SSF64167">
    <property type="entry name" value="SurE-like"/>
    <property type="match status" value="1"/>
</dbReference>
<dbReference type="InterPro" id="IPR002828">
    <property type="entry name" value="SurE-like_Pase/nucleotidase"/>
</dbReference>
<keyword evidence="3" id="KW-0378">Hydrolase</keyword>
<name>A0A1D8N425_YARLL</name>
<evidence type="ECO:0000313" key="7">
    <source>
        <dbReference type="EMBL" id="RDW22837.1"/>
    </source>
</evidence>
<gene>
    <name evidence="7" type="ORF">B0I71DRAFT_89768</name>
    <name evidence="6" type="ORF">YALI1_A07887g</name>
</gene>
<evidence type="ECO:0000256" key="1">
    <source>
        <dbReference type="ARBA" id="ARBA00011062"/>
    </source>
</evidence>
<dbReference type="InterPro" id="IPR030048">
    <property type="entry name" value="SurE"/>
</dbReference>
<dbReference type="VEuPathDB" id="FungiDB:YALI1_A07887g"/>
<sequence>MKFSNLALPLLASCAVAQNSTNPNSNTTIIVTNDDSWASANIRSLYSELKKEGYNVFMFAPAVQQSGTGGTFNLPRAANLTKGGEFGSIPVGAPNWGQDDNDDHIWYFDGTPAAAMSFGLDYAIPRLFNNATVDLVVSGPNEGWNIGPNIYTMSGTNGAMYMAVLRGIPAIAYSGMNSHQYYANASTSDNAAHNIYAKAATGIVNNLVKNAKDRATLLPYGVGLSVNLPRAGDVDPTGQCKEIKPIFTRQTGPAAIVLKLSYNETTNRFSPGITNSEASKACLNGDCILPDESDVVANWGCYASVSVITTDYDAPRDVAGEVQFLNRGEVKFAPRVYGSFAPVEASPYF</sequence>
<dbReference type="Pfam" id="PF01975">
    <property type="entry name" value="SurE"/>
    <property type="match status" value="1"/>
</dbReference>
<dbReference type="eggNOG" id="ENOG502RXIE">
    <property type="taxonomic scope" value="Eukaryota"/>
</dbReference>
<reference evidence="7 9" key="2">
    <citation type="submission" date="2018-07" db="EMBL/GenBank/DDBJ databases">
        <title>Draft Genome Assemblies for Five Robust Yarrowia lipolytica Strains Exhibiting High Lipid Production and Pentose Sugar Utilization and Sugar Alcohol Secretion from Undetoxified Lignocellulosic Biomass Hydrolysates.</title>
        <authorList>
            <consortium name="DOE Joint Genome Institute"/>
            <person name="Walker C."/>
            <person name="Ryu S."/>
            <person name="Na H."/>
            <person name="Zane M."/>
            <person name="LaButti K."/>
            <person name="Lipzen A."/>
            <person name="Haridas S."/>
            <person name="Barry K."/>
            <person name="Grigoriev I.V."/>
            <person name="Quarterman J."/>
            <person name="Slininger P."/>
            <person name="Dien B."/>
            <person name="Trinh C.T."/>
        </authorList>
    </citation>
    <scope>NUCLEOTIDE SEQUENCE [LARGE SCALE GENOMIC DNA]</scope>
    <source>
        <strain evidence="7 9">YB392</strain>
    </source>
</reference>
<dbReference type="PANTHER" id="PTHR30457:SF0">
    <property type="entry name" value="PHOSPHATASE, PUTATIVE (AFU_ORTHOLOGUE AFUA_4G01070)-RELATED"/>
    <property type="match status" value="1"/>
</dbReference>
<feature type="chain" id="PRO_5033739665" evidence="4">
    <location>
        <begin position="18"/>
        <end position="349"/>
    </location>
</feature>
<evidence type="ECO:0000256" key="4">
    <source>
        <dbReference type="SAM" id="SignalP"/>
    </source>
</evidence>
<evidence type="ECO:0000313" key="8">
    <source>
        <dbReference type="Proteomes" id="UP000182444"/>
    </source>
</evidence>
<dbReference type="VEuPathDB" id="FungiDB:YALI0_A08217g"/>
<comment type="similarity">
    <text evidence="1">Belongs to the SurE nucleotidase family.</text>
</comment>
<dbReference type="InterPro" id="IPR036523">
    <property type="entry name" value="SurE-like_sf"/>
</dbReference>